<dbReference type="GO" id="GO:0004197">
    <property type="term" value="F:cysteine-type endopeptidase activity"/>
    <property type="evidence" value="ECO:0007669"/>
    <property type="project" value="InterPro"/>
</dbReference>
<evidence type="ECO:0000313" key="3">
    <source>
        <dbReference type="Proteomes" id="UP000075420"/>
    </source>
</evidence>
<gene>
    <name evidence="2" type="ORF">BE08_17155</name>
</gene>
<dbReference type="EMBL" id="JELY01002832">
    <property type="protein sequence ID" value="KYF51448.1"/>
    <property type="molecule type" value="Genomic_DNA"/>
</dbReference>
<feature type="domain" description="Peptidase C14 caspase" evidence="1">
    <location>
        <begin position="3"/>
        <end position="246"/>
    </location>
</feature>
<proteinExistence type="predicted"/>
<comment type="caution">
    <text evidence="2">The sequence shown here is derived from an EMBL/GenBank/DDBJ whole genome shotgun (WGS) entry which is preliminary data.</text>
</comment>
<dbReference type="Pfam" id="PF00656">
    <property type="entry name" value="Peptidase_C14"/>
    <property type="match status" value="1"/>
</dbReference>
<dbReference type="InterPro" id="IPR011600">
    <property type="entry name" value="Pept_C14_caspase"/>
</dbReference>
<evidence type="ECO:0000313" key="2">
    <source>
        <dbReference type="EMBL" id="KYF51448.1"/>
    </source>
</evidence>
<dbReference type="AlphaFoldDB" id="A0A150P7J0"/>
<dbReference type="Proteomes" id="UP000075420">
    <property type="component" value="Unassembled WGS sequence"/>
</dbReference>
<evidence type="ECO:0000259" key="1">
    <source>
        <dbReference type="Pfam" id="PF00656"/>
    </source>
</evidence>
<dbReference type="GO" id="GO:0006508">
    <property type="term" value="P:proteolysis"/>
    <property type="evidence" value="ECO:0007669"/>
    <property type="project" value="InterPro"/>
</dbReference>
<reference evidence="2 3" key="1">
    <citation type="submission" date="2014-02" db="EMBL/GenBank/DDBJ databases">
        <title>The small core and large imbalanced accessory genome model reveals a collaborative survival strategy of Sorangium cellulosum strains in nature.</title>
        <authorList>
            <person name="Han K."/>
            <person name="Peng R."/>
            <person name="Blom J."/>
            <person name="Li Y.-Z."/>
        </authorList>
    </citation>
    <scope>NUCLEOTIDE SEQUENCE [LARGE SCALE GENOMIC DNA]</scope>
    <source>
        <strain evidence="2 3">So0157-25</strain>
    </source>
</reference>
<accession>A0A150P7J0</accession>
<name>A0A150P7J0_SORCE</name>
<organism evidence="2 3">
    <name type="scientific">Sorangium cellulosum</name>
    <name type="common">Polyangium cellulosum</name>
    <dbReference type="NCBI Taxonomy" id="56"/>
    <lineage>
        <taxon>Bacteria</taxon>
        <taxon>Pseudomonadati</taxon>
        <taxon>Myxococcota</taxon>
        <taxon>Polyangia</taxon>
        <taxon>Polyangiales</taxon>
        <taxon>Polyangiaceae</taxon>
        <taxon>Sorangium</taxon>
    </lineage>
</organism>
<sequence length="747" mass="80876">MAKRAIVIGVERYPNRKNDDVPGAVADALGFYDWVTSDEGVPPESIALHLSPLSGRPDARPATAVQIERSIAELRRLGEGCTERLFVYYSGHGFASGTDMGDQPEPAIVCEDFESIEWTGRLALKFRQIREVLRGLGPGEQYFFLDCCRTIVTRERLSLGEVAINVRPAANGEPAQGTLWSTAPGRAAAAATAAGERSAFTEALLAGLRGEGRARAWRDESLIVEFHLLASHVNERLRSDGQEAYPETRGLLPPLRVLYPPEPLPTVPCEVTVEGASPDDAIELEVSGRADDEPKLCKLTGGRGTVELVVGFNRIKPRLHGCELKPPSVSKDFFTPDQARFRVVRRRGSAPWRDKLHEHAFERGLLTDAIEDAVHPVNVHLELPRSSATIRLRDQVGRERTPAIADHGGRRVALLLPGKYRLEIEEAGLLVHEQVFEVRPGASQRVTVVPPDPVDPTRRSLLARVREESGWISPSESLGPLADHHLPLWLSLLAVRAVYDVCEGLAGIPAPPVRGVPARQAALMILMTASSRPEVALFPLADGGASRRPVALEANGAVEGLWHGVVDTAPGGYLLGWAGGRAAIALYALPDRVTCFIGSAGLGAPRDPTLLSLPLPPWGGALPEYPPVFVRWLEHAQRAFFAGRAIEGPTFDRPDPFYDVIAAYAALRAGARLRAAEVLERLEAAFPDLPDVAALQVLVRDAPPRPAGVPMVMDGALALCPDAAMPGCPPRSVLAWGSAWTRWAAWP</sequence>
<dbReference type="Gene3D" id="3.40.50.1460">
    <property type="match status" value="1"/>
</dbReference>
<protein>
    <recommendedName>
        <fullName evidence="1">Peptidase C14 caspase domain-containing protein</fullName>
    </recommendedName>
</protein>